<comment type="caution">
    <text evidence="1">The sequence shown here is derived from an EMBL/GenBank/DDBJ whole genome shotgun (WGS) entry which is preliminary data.</text>
</comment>
<keyword evidence="2" id="KW-1185">Reference proteome</keyword>
<dbReference type="EMBL" id="JASPKZ010008432">
    <property type="protein sequence ID" value="KAJ9579416.1"/>
    <property type="molecule type" value="Genomic_DNA"/>
</dbReference>
<reference evidence="1" key="1">
    <citation type="journal article" date="2023" name="IScience">
        <title>Live-bearing cockroach genome reveals convergent evolutionary mechanisms linked to viviparity in insects and beyond.</title>
        <authorList>
            <person name="Fouks B."/>
            <person name="Harrison M.C."/>
            <person name="Mikhailova A.A."/>
            <person name="Marchal E."/>
            <person name="English S."/>
            <person name="Carruthers M."/>
            <person name="Jennings E.C."/>
            <person name="Chiamaka E.L."/>
            <person name="Frigard R.A."/>
            <person name="Pippel M."/>
            <person name="Attardo G.M."/>
            <person name="Benoit J.B."/>
            <person name="Bornberg-Bauer E."/>
            <person name="Tobe S.S."/>
        </authorList>
    </citation>
    <scope>NUCLEOTIDE SEQUENCE</scope>
    <source>
        <strain evidence="1">Stay&amp;Tobe</strain>
    </source>
</reference>
<evidence type="ECO:0000313" key="2">
    <source>
        <dbReference type="Proteomes" id="UP001233999"/>
    </source>
</evidence>
<organism evidence="1 2">
    <name type="scientific">Diploptera punctata</name>
    <name type="common">Pacific beetle cockroach</name>
    <dbReference type="NCBI Taxonomy" id="6984"/>
    <lineage>
        <taxon>Eukaryota</taxon>
        <taxon>Metazoa</taxon>
        <taxon>Ecdysozoa</taxon>
        <taxon>Arthropoda</taxon>
        <taxon>Hexapoda</taxon>
        <taxon>Insecta</taxon>
        <taxon>Pterygota</taxon>
        <taxon>Neoptera</taxon>
        <taxon>Polyneoptera</taxon>
        <taxon>Dictyoptera</taxon>
        <taxon>Blattodea</taxon>
        <taxon>Blaberoidea</taxon>
        <taxon>Blaberidae</taxon>
        <taxon>Diplopterinae</taxon>
        <taxon>Diploptera</taxon>
    </lineage>
</organism>
<dbReference type="Proteomes" id="UP001233999">
    <property type="component" value="Unassembled WGS sequence"/>
</dbReference>
<proteinExistence type="predicted"/>
<name>A0AAD8E777_DIPPU</name>
<evidence type="ECO:0000313" key="1">
    <source>
        <dbReference type="EMBL" id="KAJ9579416.1"/>
    </source>
</evidence>
<accession>A0AAD8E777</accession>
<sequence length="151" mass="16903">ASIGSILDKIHEKNSSPIERILQLCFKQRRLRCLAMFYLKKSRVSTIEHALIDGSSSKLWFGIGVSTAEDFYAAQPCLFICFPETALLFEDACFPQCPIEESKDTNSIGTPRLGFCLYHRELGLQSATLQTVVLFIEFPAVGAVFGNIIYE</sequence>
<gene>
    <name evidence="1" type="ORF">L9F63_024475</name>
</gene>
<protein>
    <submittedName>
        <fullName evidence="1">Uncharacterized protein</fullName>
    </submittedName>
</protein>
<feature type="non-terminal residue" evidence="1">
    <location>
        <position position="151"/>
    </location>
</feature>
<reference evidence="1" key="2">
    <citation type="submission" date="2023-05" db="EMBL/GenBank/DDBJ databases">
        <authorList>
            <person name="Fouks B."/>
        </authorList>
    </citation>
    <scope>NUCLEOTIDE SEQUENCE</scope>
    <source>
        <strain evidence="1">Stay&amp;Tobe</strain>
        <tissue evidence="1">Testes</tissue>
    </source>
</reference>
<feature type="non-terminal residue" evidence="1">
    <location>
        <position position="1"/>
    </location>
</feature>
<dbReference type="AlphaFoldDB" id="A0AAD8E777"/>